<gene>
    <name evidence="4" type="primary">LOC126911922</name>
</gene>
<accession>A0A9R0F0F3</accession>
<reference evidence="4" key="1">
    <citation type="submission" date="2025-08" db="UniProtKB">
        <authorList>
            <consortium name="RefSeq"/>
        </authorList>
    </citation>
    <scope>IDENTIFICATION</scope>
    <source>
        <tissue evidence="4">Whole larval tissue</tissue>
    </source>
</reference>
<dbReference type="RefSeq" id="XP_050557115.1">
    <property type="nucleotide sequence ID" value="XM_050701158.1"/>
</dbReference>
<evidence type="ECO:0000256" key="1">
    <source>
        <dbReference type="SAM" id="MobiDB-lite"/>
    </source>
</evidence>
<proteinExistence type="predicted"/>
<sequence>MYFIGVLCLLLAVEALPTPEQLHTNVPAVPSSSELKPDEKDKIEEPLVDPVPPVVEEPSYLDQENKEKFEEPKKEPEAEEKPKEEEEKEKEKVENKEVEKEKEEEKEVKDKFEDVVVVEESNDAKDKPKEEEPKEEKKDDEAKDDEEEGPIIVQILKPKPFLADLFSQFFPGFQWPHFSLPDFLRPKSADPLELDEPVYIVKESDFSWPYKK</sequence>
<dbReference type="GeneID" id="126911922"/>
<evidence type="ECO:0000313" key="4">
    <source>
        <dbReference type="RefSeq" id="XP_050557115.1"/>
    </source>
</evidence>
<feature type="signal peptide" evidence="2">
    <location>
        <begin position="1"/>
        <end position="15"/>
    </location>
</feature>
<keyword evidence="2" id="KW-0732">Signal</keyword>
<feature type="compositionally biased region" description="Basic and acidic residues" evidence="1">
    <location>
        <begin position="35"/>
        <end position="45"/>
    </location>
</feature>
<feature type="chain" id="PRO_5040217921" evidence="2">
    <location>
        <begin position="16"/>
        <end position="212"/>
    </location>
</feature>
<dbReference type="AlphaFoldDB" id="A0A9R0F0F3"/>
<feature type="region of interest" description="Disordered" evidence="1">
    <location>
        <begin position="23"/>
        <end position="150"/>
    </location>
</feature>
<protein>
    <submittedName>
        <fullName evidence="4">Ribosomal biogenesis protein LAS1L-like</fullName>
    </submittedName>
</protein>
<evidence type="ECO:0000256" key="2">
    <source>
        <dbReference type="SAM" id="SignalP"/>
    </source>
</evidence>
<feature type="compositionally biased region" description="Basic and acidic residues" evidence="1">
    <location>
        <begin position="122"/>
        <end position="141"/>
    </location>
</feature>
<name>A0A9R0F0F3_SPOFR</name>
<organism evidence="3 4">
    <name type="scientific">Spodoptera frugiperda</name>
    <name type="common">Fall armyworm</name>
    <dbReference type="NCBI Taxonomy" id="7108"/>
    <lineage>
        <taxon>Eukaryota</taxon>
        <taxon>Metazoa</taxon>
        <taxon>Ecdysozoa</taxon>
        <taxon>Arthropoda</taxon>
        <taxon>Hexapoda</taxon>
        <taxon>Insecta</taxon>
        <taxon>Pterygota</taxon>
        <taxon>Neoptera</taxon>
        <taxon>Endopterygota</taxon>
        <taxon>Lepidoptera</taxon>
        <taxon>Glossata</taxon>
        <taxon>Ditrysia</taxon>
        <taxon>Noctuoidea</taxon>
        <taxon>Noctuidae</taxon>
        <taxon>Amphipyrinae</taxon>
        <taxon>Spodoptera</taxon>
    </lineage>
</organism>
<keyword evidence="3" id="KW-1185">Reference proteome</keyword>
<dbReference type="OrthoDB" id="7474873at2759"/>
<feature type="compositionally biased region" description="Basic and acidic residues" evidence="1">
    <location>
        <begin position="63"/>
        <end position="114"/>
    </location>
</feature>
<evidence type="ECO:0000313" key="3">
    <source>
        <dbReference type="Proteomes" id="UP000829999"/>
    </source>
</evidence>
<dbReference type="Proteomes" id="UP000829999">
    <property type="component" value="Chromosome 20"/>
</dbReference>